<keyword evidence="2" id="KW-1185">Reference proteome</keyword>
<dbReference type="RefSeq" id="WP_201348300.1">
    <property type="nucleotide sequence ID" value="NZ_AP014546.1"/>
</dbReference>
<accession>A0A7R6PN30</accession>
<gene>
    <name evidence="1" type="ORF">NEJAP_3243</name>
</gene>
<dbReference type="Pfam" id="PF13207">
    <property type="entry name" value="AAA_17"/>
    <property type="match status" value="1"/>
</dbReference>
<keyword evidence="1" id="KW-0808">Transferase</keyword>
<dbReference type="Gene3D" id="3.40.50.300">
    <property type="entry name" value="P-loop containing nucleotide triphosphate hydrolases"/>
    <property type="match status" value="1"/>
</dbReference>
<dbReference type="KEGG" id="njp:NEJAP_3243"/>
<sequence length="180" mass="20234">MERKTIFLGGIHGVGKTTACNALTSKISIPHHSCSDLIKQLTLRLDSQTTKIVDDVEGNQTDLVKAFNLYTSESWNLLDGHFCLFNSSKQVSNVPTSTFLDLKVQAIVLLTGNPETIVDRIYQRDGIHRNLEEFEEMQRCEILRAHHVATKLNIPLLVYNTSDDIALIVTFIHSILNTDI</sequence>
<dbReference type="Proteomes" id="UP000595332">
    <property type="component" value="Chromosome"/>
</dbReference>
<proteinExistence type="predicted"/>
<dbReference type="EC" id="2.7.4.3" evidence="1"/>
<organism evidence="1 2">
    <name type="scientific">Neptunomonas japonica JAMM 1380</name>
    <dbReference type="NCBI Taxonomy" id="1441457"/>
    <lineage>
        <taxon>Bacteria</taxon>
        <taxon>Pseudomonadati</taxon>
        <taxon>Pseudomonadota</taxon>
        <taxon>Gammaproteobacteria</taxon>
        <taxon>Oceanospirillales</taxon>
        <taxon>Oceanospirillaceae</taxon>
        <taxon>Neptunomonas</taxon>
    </lineage>
</organism>
<evidence type="ECO:0000313" key="2">
    <source>
        <dbReference type="Proteomes" id="UP000595332"/>
    </source>
</evidence>
<dbReference type="AlphaFoldDB" id="A0A7R6PN30"/>
<evidence type="ECO:0000313" key="1">
    <source>
        <dbReference type="EMBL" id="BBB31181.1"/>
    </source>
</evidence>
<dbReference type="SUPFAM" id="SSF52540">
    <property type="entry name" value="P-loop containing nucleoside triphosphate hydrolases"/>
    <property type="match status" value="1"/>
</dbReference>
<dbReference type="EMBL" id="AP014546">
    <property type="protein sequence ID" value="BBB31181.1"/>
    <property type="molecule type" value="Genomic_DNA"/>
</dbReference>
<keyword evidence="1" id="KW-0418">Kinase</keyword>
<name>A0A7R6PN30_9GAMM</name>
<dbReference type="GO" id="GO:0004017">
    <property type="term" value="F:AMP kinase activity"/>
    <property type="evidence" value="ECO:0007669"/>
    <property type="project" value="UniProtKB-EC"/>
</dbReference>
<protein>
    <submittedName>
        <fullName evidence="1">Adenylate kinase</fullName>
        <ecNumber evidence="1">2.7.4.3</ecNumber>
    </submittedName>
</protein>
<dbReference type="InterPro" id="IPR027417">
    <property type="entry name" value="P-loop_NTPase"/>
</dbReference>
<reference evidence="1 2" key="1">
    <citation type="journal article" date="2008" name="Int. J. Syst. Evol. Microbiol.">
        <title>Neptunomonas japonica sp. nov., an Osedax japonicus symbiont-like bacterium isolated from sediment adjacent to sperm whale carcasses off Kagoshima, Japan.</title>
        <authorList>
            <person name="Miyazaki M."/>
            <person name="Nogi Y."/>
            <person name="Fujiwara Y."/>
            <person name="Kawato M."/>
            <person name="Kubokawa K."/>
            <person name="Horikoshi K."/>
        </authorList>
    </citation>
    <scope>NUCLEOTIDE SEQUENCE [LARGE SCALE GENOMIC DNA]</scope>
    <source>
        <strain evidence="1 2">JAMM 1380</strain>
    </source>
</reference>